<sequence length="193" mass="20385">MRGELVSFMVSPRIVRLSFSAVSAGVFAVAAVAVAPVQASGNVYRCGNEYTNQPSRIQRGGCVIVTGGAVTVVRNAGRGNARPVSAAKAAVPRKAAANVQAVSLPSSRHVVASSVQRARDGGARNILQAELNKAMQRLGELRREYNNGEPERLGSEAKNYQKYLDRVAGLRAGIQRAESDIAGLQRELGRAGS</sequence>
<dbReference type="RefSeq" id="WP_234970060.1">
    <property type="nucleotide sequence ID" value="NZ_FOCW01000002.1"/>
</dbReference>
<gene>
    <name evidence="3" type="ORF">SAMN02745977_01431</name>
</gene>
<evidence type="ECO:0000313" key="3">
    <source>
        <dbReference type="EMBL" id="SEN50994.1"/>
    </source>
</evidence>
<protein>
    <recommendedName>
        <fullName evidence="5">DUF4124 domain-containing protein</fullName>
    </recommendedName>
</protein>
<dbReference type="AlphaFoldDB" id="A0A1H8H4U7"/>
<accession>A0A1H8H4U7</accession>
<keyword evidence="2" id="KW-0732">Signal</keyword>
<proteinExistence type="predicted"/>
<evidence type="ECO:0000256" key="1">
    <source>
        <dbReference type="SAM" id="Coils"/>
    </source>
</evidence>
<evidence type="ECO:0000313" key="4">
    <source>
        <dbReference type="Proteomes" id="UP000199531"/>
    </source>
</evidence>
<dbReference type="STRING" id="1121117.SAMN02745977_01431"/>
<evidence type="ECO:0000256" key="2">
    <source>
        <dbReference type="SAM" id="SignalP"/>
    </source>
</evidence>
<name>A0A1H8H4U7_9BURK</name>
<reference evidence="3 4" key="1">
    <citation type="submission" date="2016-10" db="EMBL/GenBank/DDBJ databases">
        <authorList>
            <person name="de Groot N.N."/>
        </authorList>
    </citation>
    <scope>NUCLEOTIDE SEQUENCE [LARGE SCALE GENOMIC DNA]</scope>
    <source>
        <strain evidence="3 4">DSM 15123</strain>
    </source>
</reference>
<keyword evidence="4" id="KW-1185">Reference proteome</keyword>
<dbReference type="Proteomes" id="UP000199531">
    <property type="component" value="Unassembled WGS sequence"/>
</dbReference>
<feature type="chain" id="PRO_5011542536" description="DUF4124 domain-containing protein" evidence="2">
    <location>
        <begin position="40"/>
        <end position="193"/>
    </location>
</feature>
<feature type="coiled-coil region" evidence="1">
    <location>
        <begin position="124"/>
        <end position="187"/>
    </location>
</feature>
<feature type="signal peptide" evidence="2">
    <location>
        <begin position="1"/>
        <end position="39"/>
    </location>
</feature>
<keyword evidence="1" id="KW-0175">Coiled coil</keyword>
<evidence type="ECO:0008006" key="5">
    <source>
        <dbReference type="Google" id="ProtNLM"/>
    </source>
</evidence>
<dbReference type="EMBL" id="FOCW01000002">
    <property type="protein sequence ID" value="SEN50994.1"/>
    <property type="molecule type" value="Genomic_DNA"/>
</dbReference>
<organism evidence="3 4">
    <name type="scientific">Brachymonas denitrificans DSM 15123</name>
    <dbReference type="NCBI Taxonomy" id="1121117"/>
    <lineage>
        <taxon>Bacteria</taxon>
        <taxon>Pseudomonadati</taxon>
        <taxon>Pseudomonadota</taxon>
        <taxon>Betaproteobacteria</taxon>
        <taxon>Burkholderiales</taxon>
        <taxon>Comamonadaceae</taxon>
        <taxon>Brachymonas</taxon>
    </lineage>
</organism>